<comment type="caution">
    <text evidence="2">The sequence shown here is derived from an EMBL/GenBank/DDBJ whole genome shotgun (WGS) entry which is preliminary data.</text>
</comment>
<feature type="coiled-coil region" evidence="1">
    <location>
        <begin position="185"/>
        <end position="227"/>
    </location>
</feature>
<dbReference type="InterPro" id="IPR019659">
    <property type="entry name" value="DUF2514"/>
</dbReference>
<dbReference type="Pfam" id="PF10721">
    <property type="entry name" value="DUF2514"/>
    <property type="match status" value="1"/>
</dbReference>
<sequence>MSPGRSALSPSVVRNWRLVAICVVVASVVAWGGLAAPKAYADNYPSWADVQAARSNEAAKQAEVTAITNLVQTLKTQVKAAEDLAIQREKENEVAQAALAVGKDKADRLAARSTALKATAEASRREAAVVGEKLARSGGPDLLGTLLTSSAGNTDALLSRLSSMGRLTATVNGIYSKAAQDDNLAKAASEQAASAKNELTVLAAKAQAEAEKAAAAQKQMIAALQAETAHEGELQAQLASLTSATQITEQQYQAGVAARAAAAAAAAAAARARARSGDAGPISSDAQALAQELMGYVDSGQLVGSYPDHIFEIRWIAEGRSVPNCGIDTSVLQAMVIAEHMFSSVGVSDINRRCTGQIEGAGIYSQHYMNGGGHAVDFYSLGGQGTNGADSNALALIRTLDNFMPYGSGLGQRQCRLNAGDEPGLRHFQDFYDTCNHLHVNDPM</sequence>
<accession>A0A853CYC7</accession>
<evidence type="ECO:0000313" key="2">
    <source>
        <dbReference type="EMBL" id="NYJ23535.1"/>
    </source>
</evidence>
<evidence type="ECO:0000313" key="3">
    <source>
        <dbReference type="Proteomes" id="UP000578352"/>
    </source>
</evidence>
<dbReference type="EMBL" id="JACCFL010000001">
    <property type="protein sequence ID" value="NYJ23535.1"/>
    <property type="molecule type" value="Genomic_DNA"/>
</dbReference>
<name>A0A853CYC7_9MICO</name>
<dbReference type="RefSeq" id="WP_179605447.1">
    <property type="nucleotide sequence ID" value="NZ_BAABEH010000001.1"/>
</dbReference>
<protein>
    <submittedName>
        <fullName evidence="2">Septal ring factor EnvC (AmiA/AmiB activator)</fullName>
    </submittedName>
</protein>
<organism evidence="2 3">
    <name type="scientific">Leifsonia shinshuensis</name>
    <dbReference type="NCBI Taxonomy" id="150026"/>
    <lineage>
        <taxon>Bacteria</taxon>
        <taxon>Bacillati</taxon>
        <taxon>Actinomycetota</taxon>
        <taxon>Actinomycetes</taxon>
        <taxon>Micrococcales</taxon>
        <taxon>Microbacteriaceae</taxon>
        <taxon>Leifsonia</taxon>
    </lineage>
</organism>
<dbReference type="AlphaFoldDB" id="A0A853CYC7"/>
<keyword evidence="1" id="KW-0175">Coiled coil</keyword>
<gene>
    <name evidence="2" type="ORF">HNR13_001822</name>
</gene>
<dbReference type="Proteomes" id="UP000578352">
    <property type="component" value="Unassembled WGS sequence"/>
</dbReference>
<proteinExistence type="predicted"/>
<reference evidence="2 3" key="1">
    <citation type="submission" date="2020-07" db="EMBL/GenBank/DDBJ databases">
        <title>Sequencing the genomes of 1000 actinobacteria strains.</title>
        <authorList>
            <person name="Klenk H.-P."/>
        </authorList>
    </citation>
    <scope>NUCLEOTIDE SEQUENCE [LARGE SCALE GENOMIC DNA]</scope>
    <source>
        <strain evidence="2 3">DSM 15165</strain>
    </source>
</reference>
<evidence type="ECO:0000256" key="1">
    <source>
        <dbReference type="SAM" id="Coils"/>
    </source>
</evidence>